<evidence type="ECO:0000313" key="1">
    <source>
        <dbReference type="EMBL" id="ORX93253.1"/>
    </source>
</evidence>
<dbReference type="AlphaFoldDB" id="A0A1Y1Y5I2"/>
<accession>A0A1Y1Y5I2</accession>
<dbReference type="EMBL" id="MCFE01000242">
    <property type="protein sequence ID" value="ORX93253.1"/>
    <property type="molecule type" value="Genomic_DNA"/>
</dbReference>
<gene>
    <name evidence="1" type="ORF">K493DRAFT_338384</name>
</gene>
<sequence>MLKLTSFPGEAQSSLAVRTRSFNVLDDQSTLIDLVNSAGEYSFPILIFSQPASFPSSDNSRHFKSNEQELLVPMPLNFYTKTQSVVNVYQLNDNRMLLIVANYTTGSTEIYLEAISQLNSALLNHQPALVLKGLYGLTAIDQTKFLLALYNVDNAELHTVSLMQSNRSTRLMECQLDMSSIIQFRPSSIWRILFLLGTYDLCFVESESSHFTYNLRTGKVTSRGRSSKRNSFGSLSMSTASIETTPSISETDSLRST</sequence>
<keyword evidence="2" id="KW-1185">Reference proteome</keyword>
<name>A0A1Y1Y5I2_9FUNG</name>
<dbReference type="OrthoDB" id="2444870at2759"/>
<reference evidence="1 2" key="1">
    <citation type="submission" date="2016-07" db="EMBL/GenBank/DDBJ databases">
        <title>Pervasive Adenine N6-methylation of Active Genes in Fungi.</title>
        <authorList>
            <consortium name="DOE Joint Genome Institute"/>
            <person name="Mondo S.J."/>
            <person name="Dannebaum R.O."/>
            <person name="Kuo R.C."/>
            <person name="Labutti K."/>
            <person name="Haridas S."/>
            <person name="Kuo A."/>
            <person name="Salamov A."/>
            <person name="Ahrendt S.R."/>
            <person name="Lipzen A."/>
            <person name="Sullivan W."/>
            <person name="Andreopoulos W.B."/>
            <person name="Clum A."/>
            <person name="Lindquist E."/>
            <person name="Daum C."/>
            <person name="Ramamoorthy G.K."/>
            <person name="Gryganskyi A."/>
            <person name="Culley D."/>
            <person name="Magnuson J.K."/>
            <person name="James T.Y."/>
            <person name="O'Malley M.A."/>
            <person name="Stajich J.E."/>
            <person name="Spatafora J.W."/>
            <person name="Visel A."/>
            <person name="Grigoriev I.V."/>
        </authorList>
    </citation>
    <scope>NUCLEOTIDE SEQUENCE [LARGE SCALE GENOMIC DNA]</scope>
    <source>
        <strain evidence="1 2">CBS 931.73</strain>
    </source>
</reference>
<comment type="caution">
    <text evidence="1">The sequence shown here is derived from an EMBL/GenBank/DDBJ whole genome shotgun (WGS) entry which is preliminary data.</text>
</comment>
<organism evidence="1 2">
    <name type="scientific">Basidiobolus meristosporus CBS 931.73</name>
    <dbReference type="NCBI Taxonomy" id="1314790"/>
    <lineage>
        <taxon>Eukaryota</taxon>
        <taxon>Fungi</taxon>
        <taxon>Fungi incertae sedis</taxon>
        <taxon>Zoopagomycota</taxon>
        <taxon>Entomophthoromycotina</taxon>
        <taxon>Basidiobolomycetes</taxon>
        <taxon>Basidiobolales</taxon>
        <taxon>Basidiobolaceae</taxon>
        <taxon>Basidiobolus</taxon>
    </lineage>
</organism>
<proteinExistence type="predicted"/>
<protein>
    <submittedName>
        <fullName evidence="1">Uncharacterized protein</fullName>
    </submittedName>
</protein>
<evidence type="ECO:0000313" key="2">
    <source>
        <dbReference type="Proteomes" id="UP000193498"/>
    </source>
</evidence>
<dbReference type="Proteomes" id="UP000193498">
    <property type="component" value="Unassembled WGS sequence"/>
</dbReference>
<dbReference type="InParanoid" id="A0A1Y1Y5I2"/>